<evidence type="ECO:0000256" key="4">
    <source>
        <dbReference type="SAM" id="SignalP"/>
    </source>
</evidence>
<name>A0A6A6HJC9_VIRVR</name>
<dbReference type="GO" id="GO:0052689">
    <property type="term" value="F:carboxylic ester hydrolase activity"/>
    <property type="evidence" value="ECO:0007669"/>
    <property type="project" value="UniProtKB-ARBA"/>
</dbReference>
<dbReference type="AlphaFoldDB" id="A0A6A6HJC9"/>
<keyword evidence="2" id="KW-1015">Disulfide bond</keyword>
<evidence type="ECO:0000256" key="2">
    <source>
        <dbReference type="ARBA" id="ARBA00023157"/>
    </source>
</evidence>
<sequence length="311" mass="32173">MARTIWQLITATVTLVAIVDAAITPDIHRVQRARKRQAELCSPLELVIARGTDEPGNPTYGIIVGDPLFNATSFLIPAVTGYAVNYPANLDCDSRSLGSTDILNHLATQTSTCPSQKFVLVGYSQGADVVHLAISQLDPSYYPAIDAIVVFGDPGNRGPGQFDPLGSAEPAFPAALANRIKENCAFNDPVCTNNGTDVSAHLSYDNAGTPFINGSARYIESQFQSGGDSGPDFADDAAPGNQTLSNLSALESLASLLGQTSVTGAPSCPSTSTPGPTATGSFLTTTTPTGSLISASTSPVGSVVSSIASYR</sequence>
<evidence type="ECO:0000256" key="3">
    <source>
        <dbReference type="SAM" id="MobiDB-lite"/>
    </source>
</evidence>
<dbReference type="SMART" id="SM01110">
    <property type="entry name" value="Cutinase"/>
    <property type="match status" value="1"/>
</dbReference>
<organism evidence="5 6">
    <name type="scientific">Viridothelium virens</name>
    <name type="common">Speckled blister lichen</name>
    <name type="synonym">Trypethelium virens</name>
    <dbReference type="NCBI Taxonomy" id="1048519"/>
    <lineage>
        <taxon>Eukaryota</taxon>
        <taxon>Fungi</taxon>
        <taxon>Dikarya</taxon>
        <taxon>Ascomycota</taxon>
        <taxon>Pezizomycotina</taxon>
        <taxon>Dothideomycetes</taxon>
        <taxon>Dothideomycetes incertae sedis</taxon>
        <taxon>Trypetheliales</taxon>
        <taxon>Trypetheliaceae</taxon>
        <taxon>Viridothelium</taxon>
    </lineage>
</organism>
<accession>A0A6A6HJC9</accession>
<evidence type="ECO:0000256" key="1">
    <source>
        <dbReference type="ARBA" id="ARBA00022801"/>
    </source>
</evidence>
<dbReference type="Gene3D" id="3.40.50.1820">
    <property type="entry name" value="alpha/beta hydrolase"/>
    <property type="match status" value="1"/>
</dbReference>
<dbReference type="Pfam" id="PF01083">
    <property type="entry name" value="Cutinase"/>
    <property type="match status" value="1"/>
</dbReference>
<dbReference type="EMBL" id="ML991776">
    <property type="protein sequence ID" value="KAF2238226.1"/>
    <property type="molecule type" value="Genomic_DNA"/>
</dbReference>
<proteinExistence type="predicted"/>
<dbReference type="InterPro" id="IPR029058">
    <property type="entry name" value="AB_hydrolase_fold"/>
</dbReference>
<dbReference type="OrthoDB" id="3225429at2759"/>
<dbReference type="InterPro" id="IPR000675">
    <property type="entry name" value="Cutinase/axe"/>
</dbReference>
<feature type="signal peptide" evidence="4">
    <location>
        <begin position="1"/>
        <end position="21"/>
    </location>
</feature>
<dbReference type="PANTHER" id="PTHR33630:SF9">
    <property type="entry name" value="CUTINASE 4"/>
    <property type="match status" value="1"/>
</dbReference>
<feature type="compositionally biased region" description="Low complexity" evidence="3">
    <location>
        <begin position="263"/>
        <end position="292"/>
    </location>
</feature>
<dbReference type="SUPFAM" id="SSF53474">
    <property type="entry name" value="alpha/beta-Hydrolases"/>
    <property type="match status" value="1"/>
</dbReference>
<gene>
    <name evidence="5" type="ORF">EV356DRAFT_529227</name>
</gene>
<keyword evidence="4" id="KW-0732">Signal</keyword>
<dbReference type="PANTHER" id="PTHR33630">
    <property type="entry name" value="CUTINASE RV1984C-RELATED-RELATED"/>
    <property type="match status" value="1"/>
</dbReference>
<dbReference type="Proteomes" id="UP000800092">
    <property type="component" value="Unassembled WGS sequence"/>
</dbReference>
<keyword evidence="6" id="KW-1185">Reference proteome</keyword>
<reference evidence="5" key="1">
    <citation type="journal article" date="2020" name="Stud. Mycol.">
        <title>101 Dothideomycetes genomes: a test case for predicting lifestyles and emergence of pathogens.</title>
        <authorList>
            <person name="Haridas S."/>
            <person name="Albert R."/>
            <person name="Binder M."/>
            <person name="Bloem J."/>
            <person name="Labutti K."/>
            <person name="Salamov A."/>
            <person name="Andreopoulos B."/>
            <person name="Baker S."/>
            <person name="Barry K."/>
            <person name="Bills G."/>
            <person name="Bluhm B."/>
            <person name="Cannon C."/>
            <person name="Castanera R."/>
            <person name="Culley D."/>
            <person name="Daum C."/>
            <person name="Ezra D."/>
            <person name="Gonzalez J."/>
            <person name="Henrissat B."/>
            <person name="Kuo A."/>
            <person name="Liang C."/>
            <person name="Lipzen A."/>
            <person name="Lutzoni F."/>
            <person name="Magnuson J."/>
            <person name="Mondo S."/>
            <person name="Nolan M."/>
            <person name="Ohm R."/>
            <person name="Pangilinan J."/>
            <person name="Park H.-J."/>
            <person name="Ramirez L."/>
            <person name="Alfaro M."/>
            <person name="Sun H."/>
            <person name="Tritt A."/>
            <person name="Yoshinaga Y."/>
            <person name="Zwiers L.-H."/>
            <person name="Turgeon B."/>
            <person name="Goodwin S."/>
            <person name="Spatafora J."/>
            <person name="Crous P."/>
            <person name="Grigoriev I."/>
        </authorList>
    </citation>
    <scope>NUCLEOTIDE SEQUENCE</scope>
    <source>
        <strain evidence="5">Tuck. ex Michener</strain>
    </source>
</reference>
<evidence type="ECO:0000313" key="6">
    <source>
        <dbReference type="Proteomes" id="UP000800092"/>
    </source>
</evidence>
<feature type="region of interest" description="Disordered" evidence="3">
    <location>
        <begin position="263"/>
        <end position="297"/>
    </location>
</feature>
<protein>
    <submittedName>
        <fullName evidence="5">Carbohydrate esterase family 5 protein</fullName>
    </submittedName>
</protein>
<feature type="chain" id="PRO_5025428884" evidence="4">
    <location>
        <begin position="22"/>
        <end position="311"/>
    </location>
</feature>
<evidence type="ECO:0000313" key="5">
    <source>
        <dbReference type="EMBL" id="KAF2238226.1"/>
    </source>
</evidence>
<keyword evidence="1" id="KW-0378">Hydrolase</keyword>